<sequence length="60" mass="6978">LFNDSECAINIHNRARILRKTHAFDKCYSQYTKKKNTTCTVTFICAIFSVQSPYIPNHKP</sequence>
<proteinExistence type="predicted"/>
<dbReference type="AlphaFoldDB" id="A0A418GFV7"/>
<organism evidence="1 2">
    <name type="scientific">Escherichia coli</name>
    <dbReference type="NCBI Taxonomy" id="562"/>
    <lineage>
        <taxon>Bacteria</taxon>
        <taxon>Pseudomonadati</taxon>
        <taxon>Pseudomonadota</taxon>
        <taxon>Gammaproteobacteria</taxon>
        <taxon>Enterobacterales</taxon>
        <taxon>Enterobacteriaceae</taxon>
        <taxon>Escherichia</taxon>
    </lineage>
</organism>
<accession>A0A418GFV7</accession>
<evidence type="ECO:0000313" key="2">
    <source>
        <dbReference type="Proteomes" id="UP000284508"/>
    </source>
</evidence>
<protein>
    <submittedName>
        <fullName evidence="1">Uncharacterized protein</fullName>
    </submittedName>
</protein>
<dbReference type="EMBL" id="QXHA01001462">
    <property type="protein sequence ID" value="RIB39748.1"/>
    <property type="molecule type" value="Genomic_DNA"/>
</dbReference>
<reference evidence="1 2" key="1">
    <citation type="journal article" date="2018" name="BMC Microbiol.">
        <title>Genome sequencing of strains of the most prevalent clonal group of O1:K1:H7 Escherichia coli that causes neonatal meningitis in France.</title>
        <authorList>
            <person name="Geslain G."/>
            <person name="Birgy A."/>
            <person name="Adiba S."/>
            <person name="Magnan M."/>
            <person name="Courroux C."/>
            <person name="Levy C."/>
            <person name="Cohen R."/>
            <person name="Bidet P."/>
            <person name="Bonacorsi S."/>
        </authorList>
    </citation>
    <scope>NUCLEOTIDE SEQUENCE [LARGE SCALE GENOMIC DNA]</scope>
    <source>
        <strain evidence="1 2">S308</strain>
    </source>
</reference>
<comment type="caution">
    <text evidence="1">The sequence shown here is derived from an EMBL/GenBank/DDBJ whole genome shotgun (WGS) entry which is preliminary data.</text>
</comment>
<name>A0A418GFV7_ECOLX</name>
<dbReference type="Proteomes" id="UP000284508">
    <property type="component" value="Unassembled WGS sequence"/>
</dbReference>
<gene>
    <name evidence="1" type="ORF">D3C88_22310</name>
</gene>
<evidence type="ECO:0000313" key="1">
    <source>
        <dbReference type="EMBL" id="RIB39748.1"/>
    </source>
</evidence>
<feature type="non-terminal residue" evidence="1">
    <location>
        <position position="1"/>
    </location>
</feature>